<dbReference type="AlphaFoldDB" id="A0A7W6LE97"/>
<dbReference type="EMBL" id="JACIEC010000001">
    <property type="protein sequence ID" value="MBB4142728.1"/>
    <property type="molecule type" value="Genomic_DNA"/>
</dbReference>
<keyword evidence="3" id="KW-1185">Reference proteome</keyword>
<reference evidence="2 3" key="1">
    <citation type="submission" date="2020-08" db="EMBL/GenBank/DDBJ databases">
        <title>Genomic Encyclopedia of Type Strains, Phase IV (KMG-IV): sequencing the most valuable type-strain genomes for metagenomic binning, comparative biology and taxonomic classification.</title>
        <authorList>
            <person name="Goeker M."/>
        </authorList>
    </citation>
    <scope>NUCLEOTIDE SEQUENCE [LARGE SCALE GENOMIC DNA]</scope>
    <source>
        <strain evidence="2 3">DSM 29514</strain>
    </source>
</reference>
<accession>A0A7W6LE97</accession>
<name>A0A7W6LE97_9HYPH</name>
<dbReference type="RefSeq" id="WP_165136654.1">
    <property type="nucleotide sequence ID" value="NZ_CP049250.1"/>
</dbReference>
<feature type="compositionally biased region" description="Low complexity" evidence="1">
    <location>
        <begin position="175"/>
        <end position="186"/>
    </location>
</feature>
<protein>
    <submittedName>
        <fullName evidence="2">Uncharacterized protein YhaN</fullName>
    </submittedName>
</protein>
<feature type="region of interest" description="Disordered" evidence="1">
    <location>
        <begin position="171"/>
        <end position="205"/>
    </location>
</feature>
<organism evidence="2 3">
    <name type="scientific">Rhizobium rhizoryzae</name>
    <dbReference type="NCBI Taxonomy" id="451876"/>
    <lineage>
        <taxon>Bacteria</taxon>
        <taxon>Pseudomonadati</taxon>
        <taxon>Pseudomonadota</taxon>
        <taxon>Alphaproteobacteria</taxon>
        <taxon>Hyphomicrobiales</taxon>
        <taxon>Rhizobiaceae</taxon>
        <taxon>Rhizobium/Agrobacterium group</taxon>
        <taxon>Rhizobium</taxon>
    </lineage>
</organism>
<feature type="compositionally biased region" description="Basic and acidic residues" evidence="1">
    <location>
        <begin position="187"/>
        <end position="205"/>
    </location>
</feature>
<sequence length="205" mass="22030">MRGFRGVADMDALDEIDLSLFGFPGAGSGLPDAMRAQADAVLLELKSADAAAGAEEQRALLAEMMREMRAQFIAFRDLRAKAAELCDGGDEAVQKLARADLKAATDAMSLIVRTIEKVDSLQRQLMLDLEREEERAASENGYPEAVHEVAKLIEDRARELFDDWKRRECAGTGEGSAAGADPPADDAAGRGDCADIRAGHEPHSG</sequence>
<comment type="caution">
    <text evidence="2">The sequence shown here is derived from an EMBL/GenBank/DDBJ whole genome shotgun (WGS) entry which is preliminary data.</text>
</comment>
<dbReference type="Proteomes" id="UP000519897">
    <property type="component" value="Unassembled WGS sequence"/>
</dbReference>
<evidence type="ECO:0000313" key="2">
    <source>
        <dbReference type="EMBL" id="MBB4142728.1"/>
    </source>
</evidence>
<evidence type="ECO:0000256" key="1">
    <source>
        <dbReference type="SAM" id="MobiDB-lite"/>
    </source>
</evidence>
<evidence type="ECO:0000313" key="3">
    <source>
        <dbReference type="Proteomes" id="UP000519897"/>
    </source>
</evidence>
<proteinExistence type="predicted"/>
<gene>
    <name evidence="2" type="ORF">GGQ72_001227</name>
</gene>